<sequence length="118" mass="13318">MYRRRISTRETHIPSSPGSRSIRRVDLKNTNTSMAPSVRIDSAIHMDNQNIFGKSQHQHAPATLLPNSQGGQNNPQPTDIEAIIQERIRQERMAWEAERVAQEQACSSRAGNQSLHGY</sequence>
<feature type="compositionally biased region" description="Polar residues" evidence="1">
    <location>
        <begin position="65"/>
        <end position="77"/>
    </location>
</feature>
<reference evidence="2 3" key="1">
    <citation type="submission" date="2024-01" db="EMBL/GenBank/DDBJ databases">
        <title>The complete chloroplast genome sequence of Lithospermum erythrorhizon: insights into the phylogenetic relationship among Boraginaceae species and the maternal lineages of purple gromwells.</title>
        <authorList>
            <person name="Okada T."/>
            <person name="Watanabe K."/>
        </authorList>
    </citation>
    <scope>NUCLEOTIDE SEQUENCE [LARGE SCALE GENOMIC DNA]</scope>
</reference>
<gene>
    <name evidence="2" type="ORF">LIER_40364</name>
</gene>
<name>A0AAV3QTK4_LITER</name>
<dbReference type="AlphaFoldDB" id="A0AAV3QTK4"/>
<feature type="region of interest" description="Disordered" evidence="1">
    <location>
        <begin position="55"/>
        <end position="80"/>
    </location>
</feature>
<proteinExistence type="predicted"/>
<dbReference type="EMBL" id="BAABME010023125">
    <property type="protein sequence ID" value="GAA0167365.1"/>
    <property type="molecule type" value="Genomic_DNA"/>
</dbReference>
<organism evidence="2 3">
    <name type="scientific">Lithospermum erythrorhizon</name>
    <name type="common">Purple gromwell</name>
    <name type="synonym">Lithospermum officinale var. erythrorhizon</name>
    <dbReference type="NCBI Taxonomy" id="34254"/>
    <lineage>
        <taxon>Eukaryota</taxon>
        <taxon>Viridiplantae</taxon>
        <taxon>Streptophyta</taxon>
        <taxon>Embryophyta</taxon>
        <taxon>Tracheophyta</taxon>
        <taxon>Spermatophyta</taxon>
        <taxon>Magnoliopsida</taxon>
        <taxon>eudicotyledons</taxon>
        <taxon>Gunneridae</taxon>
        <taxon>Pentapetalae</taxon>
        <taxon>asterids</taxon>
        <taxon>lamiids</taxon>
        <taxon>Boraginales</taxon>
        <taxon>Boraginaceae</taxon>
        <taxon>Boraginoideae</taxon>
        <taxon>Lithospermeae</taxon>
        <taxon>Lithospermum</taxon>
    </lineage>
</organism>
<comment type="caution">
    <text evidence="2">The sequence shown here is derived from an EMBL/GenBank/DDBJ whole genome shotgun (WGS) entry which is preliminary data.</text>
</comment>
<feature type="region of interest" description="Disordered" evidence="1">
    <location>
        <begin position="1"/>
        <end position="38"/>
    </location>
</feature>
<dbReference type="Proteomes" id="UP001454036">
    <property type="component" value="Unassembled WGS sequence"/>
</dbReference>
<evidence type="ECO:0000313" key="3">
    <source>
        <dbReference type="Proteomes" id="UP001454036"/>
    </source>
</evidence>
<feature type="compositionally biased region" description="Polar residues" evidence="1">
    <location>
        <begin position="104"/>
        <end position="118"/>
    </location>
</feature>
<keyword evidence="3" id="KW-1185">Reference proteome</keyword>
<feature type="region of interest" description="Disordered" evidence="1">
    <location>
        <begin position="98"/>
        <end position="118"/>
    </location>
</feature>
<accession>A0AAV3QTK4</accession>
<evidence type="ECO:0000256" key="1">
    <source>
        <dbReference type="SAM" id="MobiDB-lite"/>
    </source>
</evidence>
<evidence type="ECO:0000313" key="2">
    <source>
        <dbReference type="EMBL" id="GAA0167365.1"/>
    </source>
</evidence>
<protein>
    <submittedName>
        <fullName evidence="2">Uncharacterized protein</fullName>
    </submittedName>
</protein>